<dbReference type="InterPro" id="IPR050932">
    <property type="entry name" value="TM2D1-3-like"/>
</dbReference>
<reference evidence="12" key="3">
    <citation type="submission" date="2019-12" db="UniProtKB">
        <authorList>
            <consortium name="WormBaseParasite"/>
        </authorList>
    </citation>
    <scope>IDENTIFICATION</scope>
</reference>
<keyword evidence="4 9" id="KW-0732">Signal</keyword>
<evidence type="ECO:0000313" key="13">
    <source>
        <dbReference type="WBParaSite" id="TMUE_2000008512.2"/>
    </source>
</evidence>
<dbReference type="AlphaFoldDB" id="A0A5S6QNS5"/>
<dbReference type="WBParaSite" id="TMUE_2000008512.2">
    <property type="protein sequence ID" value="TMUE_2000008512.2"/>
    <property type="gene ID" value="WBGene00293067"/>
</dbReference>
<evidence type="ECO:0000256" key="3">
    <source>
        <dbReference type="ARBA" id="ARBA00022692"/>
    </source>
</evidence>
<evidence type="ECO:0000256" key="5">
    <source>
        <dbReference type="ARBA" id="ARBA00022989"/>
    </source>
</evidence>
<reference evidence="11" key="1">
    <citation type="submission" date="2013-11" db="EMBL/GenBank/DDBJ databases">
        <authorList>
            <person name="Aslett M."/>
        </authorList>
    </citation>
    <scope>NUCLEOTIDE SEQUENCE [LARGE SCALE GENOMIC DNA]</scope>
    <source>
        <strain evidence="11">Edinburgh</strain>
    </source>
</reference>
<comment type="similarity">
    <text evidence="2">Belongs to the TM2 family.</text>
</comment>
<evidence type="ECO:0000256" key="9">
    <source>
        <dbReference type="SAM" id="SignalP"/>
    </source>
</evidence>
<evidence type="ECO:0000256" key="7">
    <source>
        <dbReference type="ARBA" id="ARBA00023180"/>
    </source>
</evidence>
<comment type="subcellular location">
    <subcellularLocation>
        <location evidence="1">Membrane</location>
        <topology evidence="1">Multi-pass membrane protein</topology>
    </subcellularLocation>
</comment>
<keyword evidence="7" id="KW-0325">Glycoprotein</keyword>
<feature type="signal peptide" evidence="9">
    <location>
        <begin position="1"/>
        <end position="20"/>
    </location>
</feature>
<accession>A0A5S6QNS5</accession>
<dbReference type="PANTHER" id="PTHR21016:SF1">
    <property type="entry name" value="TM2 DOMAIN-CONTAINING PROTEIN 1"/>
    <property type="match status" value="1"/>
</dbReference>
<keyword evidence="11" id="KW-1185">Reference proteome</keyword>
<keyword evidence="5 8" id="KW-1133">Transmembrane helix</keyword>
<dbReference type="STRING" id="70415.A0A5S6QNS5"/>
<feature type="domain" description="TM2" evidence="10">
    <location>
        <begin position="91"/>
        <end position="139"/>
    </location>
</feature>
<evidence type="ECO:0000256" key="8">
    <source>
        <dbReference type="SAM" id="Phobius"/>
    </source>
</evidence>
<evidence type="ECO:0000256" key="1">
    <source>
        <dbReference type="ARBA" id="ARBA00004141"/>
    </source>
</evidence>
<evidence type="ECO:0000313" key="11">
    <source>
        <dbReference type="Proteomes" id="UP000046395"/>
    </source>
</evidence>
<proteinExistence type="inferred from homology"/>
<feature type="transmembrane region" description="Helical" evidence="8">
    <location>
        <begin position="97"/>
        <end position="121"/>
    </location>
</feature>
<feature type="transmembrane region" description="Helical" evidence="8">
    <location>
        <begin position="127"/>
        <end position="146"/>
    </location>
</feature>
<name>A0A5S6QNS5_TRIMR</name>
<dbReference type="InterPro" id="IPR007829">
    <property type="entry name" value="TM2"/>
</dbReference>
<dbReference type="WBParaSite" id="TMUE_2000008512.3">
    <property type="protein sequence ID" value="TMUE_2000008512.3"/>
    <property type="gene ID" value="WBGene00293067"/>
</dbReference>
<dbReference type="WBParaSite" id="TMUE_2000008512.4">
    <property type="protein sequence ID" value="TMUE_2000008512.4"/>
    <property type="gene ID" value="WBGene00293067"/>
</dbReference>
<dbReference type="GO" id="GO:0016020">
    <property type="term" value="C:membrane"/>
    <property type="evidence" value="ECO:0007669"/>
    <property type="project" value="UniProtKB-SubCell"/>
</dbReference>
<keyword evidence="3 8" id="KW-0812">Transmembrane</keyword>
<evidence type="ECO:0000256" key="4">
    <source>
        <dbReference type="ARBA" id="ARBA00022729"/>
    </source>
</evidence>
<keyword evidence="6 8" id="KW-0472">Membrane</keyword>
<dbReference type="Pfam" id="PF05154">
    <property type="entry name" value="TM2"/>
    <property type="match status" value="1"/>
</dbReference>
<evidence type="ECO:0000256" key="6">
    <source>
        <dbReference type="ARBA" id="ARBA00023136"/>
    </source>
</evidence>
<reference evidence="11" key="2">
    <citation type="submission" date="2014-03" db="EMBL/GenBank/DDBJ databases">
        <title>The whipworm genome and dual-species transcriptomics of an intimate host-pathogen interaction.</title>
        <authorList>
            <person name="Foth B.J."/>
            <person name="Tsai I.J."/>
            <person name="Reid A.J."/>
            <person name="Bancroft A.J."/>
            <person name="Nichol S."/>
            <person name="Tracey A."/>
            <person name="Holroyd N."/>
            <person name="Cotton J.A."/>
            <person name="Stanley E.J."/>
            <person name="Zarowiecki M."/>
            <person name="Liu J.Z."/>
            <person name="Huckvale T."/>
            <person name="Cooper P.J."/>
            <person name="Grencis R.K."/>
            <person name="Berriman M."/>
        </authorList>
    </citation>
    <scope>NUCLEOTIDE SEQUENCE [LARGE SCALE GENOMIC DNA]</scope>
    <source>
        <strain evidence="11">Edinburgh</strain>
    </source>
</reference>
<dbReference type="Proteomes" id="UP000046395">
    <property type="component" value="Unassembled WGS sequence"/>
</dbReference>
<feature type="chain" id="PRO_5044624335" evidence="9">
    <location>
        <begin position="21"/>
        <end position="178"/>
    </location>
</feature>
<sequence>MHFATAVLIQLVVSVLQSVGEVSRSSRLCSQLLPGQYLCDPIQVNPDNDVPLHCDSNGFALTFCTPIAGLNCDGLINGTFIRSTDERCPRHKSFKTALLLAVFCGWLGLDRLYLGYVAFGLAKMSTLGFFFLWHLVDIILIALQVLQPADGSRYEMDLFGPRVEKVLFENSTNILPDQ</sequence>
<protein>
    <submittedName>
        <fullName evidence="12 13">TM2 domain-containing protein</fullName>
    </submittedName>
</protein>
<evidence type="ECO:0000256" key="2">
    <source>
        <dbReference type="ARBA" id="ARBA00008284"/>
    </source>
</evidence>
<evidence type="ECO:0000259" key="10">
    <source>
        <dbReference type="Pfam" id="PF05154"/>
    </source>
</evidence>
<organism evidence="11 12">
    <name type="scientific">Trichuris muris</name>
    <name type="common">Mouse whipworm</name>
    <dbReference type="NCBI Taxonomy" id="70415"/>
    <lineage>
        <taxon>Eukaryota</taxon>
        <taxon>Metazoa</taxon>
        <taxon>Ecdysozoa</taxon>
        <taxon>Nematoda</taxon>
        <taxon>Enoplea</taxon>
        <taxon>Dorylaimia</taxon>
        <taxon>Trichinellida</taxon>
        <taxon>Trichuridae</taxon>
        <taxon>Trichuris</taxon>
    </lineage>
</organism>
<dbReference type="WBParaSite" id="TMUE_2000008512.1">
    <property type="protein sequence ID" value="TMUE_2000008512.1"/>
    <property type="gene ID" value="WBGene00293067"/>
</dbReference>
<evidence type="ECO:0000313" key="12">
    <source>
        <dbReference type="WBParaSite" id="TMUE_2000008512.1"/>
    </source>
</evidence>
<dbReference type="PANTHER" id="PTHR21016">
    <property type="entry name" value="BETA-AMYLOID BINDING PROTEIN-RELATED"/>
    <property type="match status" value="1"/>
</dbReference>